<name>A0A6G0YUP4_APHCR</name>
<dbReference type="OrthoDB" id="445826at2759"/>
<dbReference type="InterPro" id="IPR004143">
    <property type="entry name" value="BPL_LPL_catalytic"/>
</dbReference>
<dbReference type="AlphaFoldDB" id="A0A6G0YUP4"/>
<evidence type="ECO:0000259" key="1">
    <source>
        <dbReference type="PROSITE" id="PS51733"/>
    </source>
</evidence>
<evidence type="ECO:0000313" key="2">
    <source>
        <dbReference type="EMBL" id="KAF0761671.1"/>
    </source>
</evidence>
<reference evidence="2 3" key="1">
    <citation type="submission" date="2019-08" db="EMBL/GenBank/DDBJ databases">
        <title>Whole genome of Aphis craccivora.</title>
        <authorList>
            <person name="Voronova N.V."/>
            <person name="Shulinski R.S."/>
            <person name="Bandarenka Y.V."/>
            <person name="Zhorov D.G."/>
            <person name="Warner D."/>
        </authorList>
    </citation>
    <scope>NUCLEOTIDE SEQUENCE [LARGE SCALE GENOMIC DNA]</scope>
    <source>
        <strain evidence="2">180601</strain>
        <tissue evidence="2">Whole Body</tissue>
    </source>
</reference>
<dbReference type="Proteomes" id="UP000478052">
    <property type="component" value="Unassembled WGS sequence"/>
</dbReference>
<accession>A0A6G0YUP4</accession>
<protein>
    <recommendedName>
        <fullName evidence="1">BPL/LPL catalytic domain-containing protein</fullName>
    </recommendedName>
</protein>
<keyword evidence="3" id="KW-1185">Reference proteome</keyword>
<dbReference type="PROSITE" id="PS51733">
    <property type="entry name" value="BPL_LPL_CATALYTIC"/>
    <property type="match status" value="1"/>
</dbReference>
<feature type="domain" description="BPL/LPL catalytic" evidence="1">
    <location>
        <begin position="1"/>
        <end position="68"/>
    </location>
</feature>
<proteinExistence type="predicted"/>
<comment type="caution">
    <text evidence="2">The sequence shown here is derived from an EMBL/GenBank/DDBJ whole genome shotgun (WGS) entry which is preliminary data.</text>
</comment>
<gene>
    <name evidence="2" type="ORF">FWK35_00016291</name>
</gene>
<organism evidence="2 3">
    <name type="scientific">Aphis craccivora</name>
    <name type="common">Cowpea aphid</name>
    <dbReference type="NCBI Taxonomy" id="307492"/>
    <lineage>
        <taxon>Eukaryota</taxon>
        <taxon>Metazoa</taxon>
        <taxon>Ecdysozoa</taxon>
        <taxon>Arthropoda</taxon>
        <taxon>Hexapoda</taxon>
        <taxon>Insecta</taxon>
        <taxon>Pterygota</taxon>
        <taxon>Neoptera</taxon>
        <taxon>Paraneoptera</taxon>
        <taxon>Hemiptera</taxon>
        <taxon>Sternorrhyncha</taxon>
        <taxon>Aphidomorpha</taxon>
        <taxon>Aphidoidea</taxon>
        <taxon>Aphididae</taxon>
        <taxon>Aphidini</taxon>
        <taxon>Aphis</taxon>
        <taxon>Aphis</taxon>
    </lineage>
</organism>
<sequence length="68" mass="7732">MERPHILELKTIRIVYQALIESINSYGIFICGGAYGTSIDPLKKIQNKILKIILKKKGLKIPHKICIL</sequence>
<dbReference type="EMBL" id="VUJU01002328">
    <property type="protein sequence ID" value="KAF0761671.1"/>
    <property type="molecule type" value="Genomic_DNA"/>
</dbReference>
<evidence type="ECO:0000313" key="3">
    <source>
        <dbReference type="Proteomes" id="UP000478052"/>
    </source>
</evidence>